<dbReference type="AlphaFoldDB" id="A0A4R6DHC4"/>
<dbReference type="NCBIfam" id="TIGR03071">
    <property type="entry name" value="couple_hipA"/>
    <property type="match status" value="1"/>
</dbReference>
<dbReference type="PANTHER" id="PTHR37419">
    <property type="entry name" value="SERINE/THREONINE-PROTEIN KINASE TOXIN HIPA"/>
    <property type="match status" value="1"/>
</dbReference>
<evidence type="ECO:0000256" key="2">
    <source>
        <dbReference type="ARBA" id="ARBA00022679"/>
    </source>
</evidence>
<evidence type="ECO:0000313" key="6">
    <source>
        <dbReference type="EMBL" id="TDN43960.1"/>
    </source>
</evidence>
<dbReference type="OrthoDB" id="3182374at2"/>
<sequence>MSELIAYIDGHRIGVVEQSRGGQLTFRYDDDYSPASTPLSVAMPIVAGAVYKHRIVAPFLQGLLPDNNETLEAIARNHHTSARNPFALLRHVGEDTAGALQLLPPEEPASDAEQQIGDIEYLSDDDFEELIDGIVADAGAWQRRRDDIRWSLAGAQPKVALYRDDDTGRWGLPRDATPTTYILKPAGADSRHDVNEFLTMRAARYLGLNVADHDVMRTQRGHHVFVSHRYDRVRDEGGRLHRVHQEDFAQALSVDPTRKYQADGGPGVADFARVLLSLAPSVVRDATEQLFEGLVFSIASVNTDAHAKNYSLLHPGRRTRLAPLYDLGSNVLYSGAQPVESAVNIGGQRRMNRIGTAELVRCARLLRIDEATATATIDRIRGGVAAAFATALGDVRADDGGRAHAVEIANGIAAMTAERGWAAG</sequence>
<feature type="domain" description="HipA-like C-terminal" evidence="4">
    <location>
        <begin position="150"/>
        <end position="385"/>
    </location>
</feature>
<dbReference type="InterPro" id="IPR052028">
    <property type="entry name" value="HipA_Ser/Thr_kinase"/>
</dbReference>
<keyword evidence="3 6" id="KW-0418">Kinase</keyword>
<evidence type="ECO:0000313" key="7">
    <source>
        <dbReference type="Proteomes" id="UP000295764"/>
    </source>
</evidence>
<name>A0A4R6DHC4_9MICO</name>
<proteinExistence type="inferred from homology"/>
<dbReference type="EMBL" id="SNVW01000006">
    <property type="protein sequence ID" value="TDN43960.1"/>
    <property type="molecule type" value="Genomic_DNA"/>
</dbReference>
<gene>
    <name evidence="6" type="ORF">EDF64_106133</name>
</gene>
<dbReference type="GO" id="GO:0004674">
    <property type="term" value="F:protein serine/threonine kinase activity"/>
    <property type="evidence" value="ECO:0007669"/>
    <property type="project" value="TreeGrafter"/>
</dbReference>
<accession>A0A4R6DHC4</accession>
<evidence type="ECO:0000256" key="1">
    <source>
        <dbReference type="ARBA" id="ARBA00010164"/>
    </source>
</evidence>
<dbReference type="InterPro" id="IPR017508">
    <property type="entry name" value="HipA_N1"/>
</dbReference>
<feature type="domain" description="HipA N-terminal subdomain 1" evidence="5">
    <location>
        <begin position="6"/>
        <end position="102"/>
    </location>
</feature>
<dbReference type="GO" id="GO:0005829">
    <property type="term" value="C:cytosol"/>
    <property type="evidence" value="ECO:0007669"/>
    <property type="project" value="TreeGrafter"/>
</dbReference>
<dbReference type="Proteomes" id="UP000295764">
    <property type="component" value="Unassembled WGS sequence"/>
</dbReference>
<comment type="caution">
    <text evidence="6">The sequence shown here is derived from an EMBL/GenBank/DDBJ whole genome shotgun (WGS) entry which is preliminary data.</text>
</comment>
<dbReference type="Pfam" id="PF13657">
    <property type="entry name" value="Couple_hipA"/>
    <property type="match status" value="1"/>
</dbReference>
<evidence type="ECO:0000256" key="3">
    <source>
        <dbReference type="ARBA" id="ARBA00022777"/>
    </source>
</evidence>
<evidence type="ECO:0000259" key="5">
    <source>
        <dbReference type="Pfam" id="PF13657"/>
    </source>
</evidence>
<comment type="similarity">
    <text evidence="1">Belongs to the HipA Ser/Thr kinase family.</text>
</comment>
<dbReference type="Pfam" id="PF07804">
    <property type="entry name" value="HipA_C"/>
    <property type="match status" value="1"/>
</dbReference>
<dbReference type="PANTHER" id="PTHR37419:SF1">
    <property type="entry name" value="SERINE_THREONINE-PROTEIN KINASE TOXIN HIPA"/>
    <property type="match status" value="1"/>
</dbReference>
<protein>
    <submittedName>
        <fullName evidence="6">Serine/threonine-protein kinase HipA</fullName>
    </submittedName>
</protein>
<keyword evidence="2" id="KW-0808">Transferase</keyword>
<dbReference type="InterPro" id="IPR012893">
    <property type="entry name" value="HipA-like_C"/>
</dbReference>
<organism evidence="6 7">
    <name type="scientific">Curtobacterium flaccumfaciens</name>
    <dbReference type="NCBI Taxonomy" id="2035"/>
    <lineage>
        <taxon>Bacteria</taxon>
        <taxon>Bacillati</taxon>
        <taxon>Actinomycetota</taxon>
        <taxon>Actinomycetes</taxon>
        <taxon>Micrococcales</taxon>
        <taxon>Microbacteriaceae</taxon>
        <taxon>Curtobacterium</taxon>
    </lineage>
</organism>
<dbReference type="RefSeq" id="WP_133519943.1">
    <property type="nucleotide sequence ID" value="NZ_SNVW01000006.1"/>
</dbReference>
<reference evidence="6 7" key="1">
    <citation type="submission" date="2019-03" db="EMBL/GenBank/DDBJ databases">
        <title>Genomic analyses of the natural microbiome of Caenorhabditis elegans.</title>
        <authorList>
            <person name="Samuel B."/>
        </authorList>
    </citation>
    <scope>NUCLEOTIDE SEQUENCE [LARGE SCALE GENOMIC DNA]</scope>
    <source>
        <strain evidence="6 7">JUb65</strain>
    </source>
</reference>
<evidence type="ECO:0000259" key="4">
    <source>
        <dbReference type="Pfam" id="PF07804"/>
    </source>
</evidence>